<reference evidence="14" key="2">
    <citation type="submission" date="2015-08" db="UniProtKB">
        <authorList>
            <consortium name="WormBaseParasite"/>
        </authorList>
    </citation>
    <scope>IDENTIFICATION</scope>
</reference>
<evidence type="ECO:0000256" key="8">
    <source>
        <dbReference type="ARBA" id="ARBA00022946"/>
    </source>
</evidence>
<keyword evidence="10" id="KW-0496">Mitochondrion</keyword>
<evidence type="ECO:0000256" key="2">
    <source>
        <dbReference type="ARBA" id="ARBA00004443"/>
    </source>
</evidence>
<evidence type="ECO:0000256" key="11">
    <source>
        <dbReference type="ARBA" id="ARBA00023136"/>
    </source>
</evidence>
<evidence type="ECO:0000256" key="10">
    <source>
        <dbReference type="ARBA" id="ARBA00023128"/>
    </source>
</evidence>
<evidence type="ECO:0000313" key="13">
    <source>
        <dbReference type="Proteomes" id="UP000035680"/>
    </source>
</evidence>
<dbReference type="WBParaSite" id="SVE_1057100.1">
    <property type="protein sequence ID" value="SVE_1057100.1"/>
    <property type="gene ID" value="SVE_1057100"/>
</dbReference>
<keyword evidence="13" id="KW-1185">Reference proteome</keyword>
<feature type="transmembrane region" description="Helical" evidence="12">
    <location>
        <begin position="103"/>
        <end position="124"/>
    </location>
</feature>
<sequence>MVLGRGLTNLVFHTKTFTPQQKKLILATIRSKWLSATEAERVADVPVGTRMGAHEDPQRNTFDGHYSGTPGKDKLLHDFYYRHTIPHTTHLDRTLSRIISGFLWFWFFYHMYYHSGLLFGHWYMPYLNEFTDEELGIPPDNAPDPEYWGNHDKKY</sequence>
<keyword evidence="11 12" id="KW-0472">Membrane</keyword>
<dbReference type="PANTHER" id="PTHR15223">
    <property type="entry name" value="NADH-UBIQUINONE OXIDOREDUCTASE AGGG SUBUNIT"/>
    <property type="match status" value="1"/>
</dbReference>
<dbReference type="PANTHER" id="PTHR15223:SF1">
    <property type="entry name" value="NADH DEHYDROGENASE [UBIQUINONE] 1 BETA SUBCOMPLEX SUBUNIT 2, MITOCHONDRIAL"/>
    <property type="match status" value="1"/>
</dbReference>
<organism evidence="13 14">
    <name type="scientific">Strongyloides venezuelensis</name>
    <name type="common">Threadworm</name>
    <dbReference type="NCBI Taxonomy" id="75913"/>
    <lineage>
        <taxon>Eukaryota</taxon>
        <taxon>Metazoa</taxon>
        <taxon>Ecdysozoa</taxon>
        <taxon>Nematoda</taxon>
        <taxon>Chromadorea</taxon>
        <taxon>Rhabditida</taxon>
        <taxon>Tylenchina</taxon>
        <taxon>Panagrolaimomorpha</taxon>
        <taxon>Strongyloidoidea</taxon>
        <taxon>Strongyloididae</taxon>
        <taxon>Strongyloides</taxon>
    </lineage>
</organism>
<keyword evidence="9" id="KW-0249">Electron transport</keyword>
<keyword evidence="12" id="KW-0812">Transmembrane</keyword>
<evidence type="ECO:0000313" key="14">
    <source>
        <dbReference type="WBParaSite" id="SVE_1057100.1"/>
    </source>
</evidence>
<evidence type="ECO:0000256" key="1">
    <source>
        <dbReference type="ARBA" id="ARBA00003195"/>
    </source>
</evidence>
<keyword evidence="8" id="KW-0809">Transit peptide</keyword>
<comment type="function">
    <text evidence="1">Accessory subunit of the mitochondrial membrane respiratory chain NADH dehydrogenase (Complex I), that is believed not to be involved in catalysis. Complex I functions in the transfer of electrons from NADH to the respiratory chain. The immediate electron acceptor for the enzyme is believed to be ubiquinone.</text>
</comment>
<comment type="subcellular location">
    <subcellularLocation>
        <location evidence="2">Mitochondrion inner membrane</location>
        <topology evidence="2">Peripheral membrane protein</topology>
        <orientation evidence="2">Matrix side</orientation>
    </subcellularLocation>
</comment>
<dbReference type="AlphaFoldDB" id="A0A0K0FNJ1"/>
<keyword evidence="6" id="KW-0679">Respiratory chain</keyword>
<keyword evidence="12" id="KW-1133">Transmembrane helix</keyword>
<dbReference type="Pfam" id="PF14813">
    <property type="entry name" value="NADH_B2"/>
    <property type="match status" value="1"/>
</dbReference>
<accession>A0A0K0FNJ1</accession>
<dbReference type="GO" id="GO:0005743">
    <property type="term" value="C:mitochondrial inner membrane"/>
    <property type="evidence" value="ECO:0007669"/>
    <property type="project" value="UniProtKB-SubCell"/>
</dbReference>
<keyword evidence="7" id="KW-0999">Mitochondrion inner membrane</keyword>
<comment type="similarity">
    <text evidence="3">Belongs to the complex I NDUFB2 subunit family.</text>
</comment>
<dbReference type="GO" id="GO:0045271">
    <property type="term" value="C:respiratory chain complex I"/>
    <property type="evidence" value="ECO:0007669"/>
    <property type="project" value="InterPro"/>
</dbReference>
<dbReference type="Proteomes" id="UP000035680">
    <property type="component" value="Unassembled WGS sequence"/>
</dbReference>
<dbReference type="GO" id="GO:0032981">
    <property type="term" value="P:mitochondrial respiratory chain complex I assembly"/>
    <property type="evidence" value="ECO:0007669"/>
    <property type="project" value="TreeGrafter"/>
</dbReference>
<keyword evidence="5" id="KW-0813">Transport</keyword>
<reference evidence="13" key="1">
    <citation type="submission" date="2014-07" db="EMBL/GenBank/DDBJ databases">
        <authorList>
            <person name="Martin A.A"/>
            <person name="De Silva N."/>
        </authorList>
    </citation>
    <scope>NUCLEOTIDE SEQUENCE</scope>
</reference>
<evidence type="ECO:0000256" key="12">
    <source>
        <dbReference type="SAM" id="Phobius"/>
    </source>
</evidence>
<proteinExistence type="inferred from homology"/>
<dbReference type="InterPro" id="IPR026627">
    <property type="entry name" value="NDUFB2_animal"/>
</dbReference>
<evidence type="ECO:0000256" key="5">
    <source>
        <dbReference type="ARBA" id="ARBA00022448"/>
    </source>
</evidence>
<evidence type="ECO:0000256" key="4">
    <source>
        <dbReference type="ARBA" id="ARBA00011533"/>
    </source>
</evidence>
<evidence type="ECO:0000256" key="6">
    <source>
        <dbReference type="ARBA" id="ARBA00022660"/>
    </source>
</evidence>
<dbReference type="STRING" id="75913.A0A0K0FNJ1"/>
<evidence type="ECO:0000256" key="7">
    <source>
        <dbReference type="ARBA" id="ARBA00022792"/>
    </source>
</evidence>
<comment type="subunit">
    <text evidence="4">Complex I is composed of 45 different subunits.</text>
</comment>
<evidence type="ECO:0000256" key="9">
    <source>
        <dbReference type="ARBA" id="ARBA00022982"/>
    </source>
</evidence>
<name>A0A0K0FNJ1_STRVS</name>
<evidence type="ECO:0000256" key="3">
    <source>
        <dbReference type="ARBA" id="ARBA00005923"/>
    </source>
</evidence>
<protein>
    <submittedName>
        <fullName evidence="14">NADH dehydrogenase [ubiquinone] 1 beta subcomplex subunit 2, mitochondrial</fullName>
    </submittedName>
</protein>